<dbReference type="GO" id="GO:0016787">
    <property type="term" value="F:hydrolase activity"/>
    <property type="evidence" value="ECO:0007669"/>
    <property type="project" value="UniProtKB-UniRule"/>
</dbReference>
<keyword evidence="4 5" id="KW-0067">ATP-binding</keyword>
<keyword evidence="2 5" id="KW-0378">Hydrolase</keyword>
<dbReference type="Proteomes" id="UP000194225">
    <property type="component" value="Unassembled WGS sequence"/>
</dbReference>
<dbReference type="GO" id="GO:0005524">
    <property type="term" value="F:ATP binding"/>
    <property type="evidence" value="ECO:0007669"/>
    <property type="project" value="UniProtKB-UniRule"/>
</dbReference>
<feature type="region of interest" description="Disordered" evidence="6">
    <location>
        <begin position="1"/>
        <end position="21"/>
    </location>
</feature>
<protein>
    <submittedName>
        <fullName evidence="8 9">Helicase</fullName>
        <ecNumber evidence="8">3.6.4.12</ecNumber>
    </submittedName>
</protein>
<dbReference type="GO" id="GO:0003677">
    <property type="term" value="F:DNA binding"/>
    <property type="evidence" value="ECO:0007669"/>
    <property type="project" value="InterPro"/>
</dbReference>
<dbReference type="RefSeq" id="WP_085928295.1">
    <property type="nucleotide sequence ID" value="NZ_BAABSS010000041.1"/>
</dbReference>
<dbReference type="GO" id="GO:0000725">
    <property type="term" value="P:recombinational repair"/>
    <property type="evidence" value="ECO:0007669"/>
    <property type="project" value="TreeGrafter"/>
</dbReference>
<keyword evidence="1 5" id="KW-0547">Nucleotide-binding</keyword>
<dbReference type="Gene3D" id="3.40.50.300">
    <property type="entry name" value="P-loop containing nucleotide triphosphate hydrolases"/>
    <property type="match status" value="3"/>
</dbReference>
<sequence length="861" mass="92505">MAAHNATHAPEHTPDSVRDREIEAEQTHLDRVYRRLEEKIHEAEFLMDDAAKRGQVGTPGALAERDAQVFQAGVHLHRLNSEYEDFLFGRIDLLLGKDGKKGPDGAFTSVEPADGAIENNRATIAETLHIGRLGVLDADYSPLVIDWRAPAAAPFYRATPVAPGRVVRRRVIRSKGRKVLGVEDDLMRPEITATLDGAELPAIGDGALMAALGRARSHTMRDIVASIQAEQDKVIRAPAASVTEVEGGPGTGKTAVALHRAAYLLYQDRRRYAGGILIVSPTPLLVAYTEGVLPSLGEEGQVAIRALGSLVDGAEATAYDSPAVARIKGSSRMQKLLRKAARGALELTAPGTRATGPAATTAAANGNGSGNGVSGGDRAGDGDGDAQLSLDDLFGTAGNEADRDAAASGTRRRRTRGPRPGPAAPDAGPPARLRVVAFGGRIELEADELRAIRHSALGGTAPVNLLRPRARRLILDALWAKSGAARRYTDPELAAEAREGFDEDITTEPDFQEFLDAWWPELTPRGVLAAMADERLLGRWARRVLTSREVRQLARSLQRLDHTGHGPLSVHDVALLDELQMVLGAPMRPARPREADPLDHLTGLEELTTYTDRNGGGRSRRERLEEERTDYAHVIVDEAQDLTPMQWRMVGRRGRHATWTVVGDPAQSSWSDPDEAAVARDEALGTRPRRRFTLTVNYRNPAEIAELAARVLALAMPGMASPKAVRSTGLEPRFALTPDGEGPDRSAGDAALAQATVAEAERLLGEVDGTVGVVVAMNRRAQARRWLAPLGDRVVALGSLEAKGLEYDATLVVSPAEIADESPAGLRVLYVALTRATQQLTVLSAERDEPDAAGVPDLLRD</sequence>
<reference evidence="8 10" key="1">
    <citation type="submission" date="2016-09" db="EMBL/GenBank/DDBJ databases">
        <title>Streptomyces platensis DSM40041, a candidate organism with high potential of specific P450 cytochromes.</title>
        <authorList>
            <person name="Grumaz C."/>
            <person name="Vainshtein Y."/>
            <person name="Kirstahler P."/>
            <person name="Sohn K."/>
        </authorList>
    </citation>
    <scope>NUCLEOTIDE SEQUENCE [LARGE SCALE GENOMIC DNA]</scope>
    <source>
        <strain evidence="8 10">DSM 40041</strain>
    </source>
</reference>
<feature type="compositionally biased region" description="Gly residues" evidence="6">
    <location>
        <begin position="367"/>
        <end position="377"/>
    </location>
</feature>
<dbReference type="GO" id="GO:0005829">
    <property type="term" value="C:cytosol"/>
    <property type="evidence" value="ECO:0007669"/>
    <property type="project" value="TreeGrafter"/>
</dbReference>
<dbReference type="InterPro" id="IPR027417">
    <property type="entry name" value="P-loop_NTPase"/>
</dbReference>
<dbReference type="Proteomes" id="UP000325458">
    <property type="component" value="Chromosome"/>
</dbReference>
<dbReference type="PROSITE" id="PS51198">
    <property type="entry name" value="UVRD_HELICASE_ATP_BIND"/>
    <property type="match status" value="1"/>
</dbReference>
<feature type="region of interest" description="Disordered" evidence="6">
    <location>
        <begin position="348"/>
        <end position="431"/>
    </location>
</feature>
<gene>
    <name evidence="8" type="primary">helD_4</name>
    <name evidence="8" type="ORF">BG653_06877</name>
    <name evidence="9" type="ORF">CP981_14995</name>
</gene>
<dbReference type="FunFam" id="3.40.50.300:FF:001426">
    <property type="entry name" value="DNA helicase"/>
    <property type="match status" value="1"/>
</dbReference>
<name>A0AAE6NJX9_STRPT</name>
<evidence type="ECO:0000256" key="1">
    <source>
        <dbReference type="ARBA" id="ARBA00022741"/>
    </source>
</evidence>
<evidence type="ECO:0000256" key="3">
    <source>
        <dbReference type="ARBA" id="ARBA00022806"/>
    </source>
</evidence>
<dbReference type="KEGG" id="spla:CP981_14995"/>
<evidence type="ECO:0000256" key="6">
    <source>
        <dbReference type="SAM" id="MobiDB-lite"/>
    </source>
</evidence>
<keyword evidence="10" id="KW-1185">Reference proteome</keyword>
<dbReference type="EMBL" id="CP023691">
    <property type="protein sequence ID" value="QEV52791.1"/>
    <property type="molecule type" value="Genomic_DNA"/>
</dbReference>
<feature type="compositionally biased region" description="Low complexity" evidence="6">
    <location>
        <begin position="348"/>
        <end position="366"/>
    </location>
</feature>
<proteinExistence type="predicted"/>
<dbReference type="GO" id="GO:0043138">
    <property type="term" value="F:3'-5' DNA helicase activity"/>
    <property type="evidence" value="ECO:0007669"/>
    <property type="project" value="TreeGrafter"/>
</dbReference>
<evidence type="ECO:0000313" key="10">
    <source>
        <dbReference type="Proteomes" id="UP000194225"/>
    </source>
</evidence>
<dbReference type="InterPro" id="IPR000212">
    <property type="entry name" value="DNA_helicase_UvrD/REP"/>
</dbReference>
<dbReference type="PANTHER" id="PTHR11070">
    <property type="entry name" value="UVRD / RECB / PCRA DNA HELICASE FAMILY MEMBER"/>
    <property type="match status" value="1"/>
</dbReference>
<dbReference type="GeneID" id="90924603"/>
<reference evidence="9 11" key="2">
    <citation type="submission" date="2017-09" db="EMBL/GenBank/DDBJ databases">
        <authorList>
            <person name="Lee N."/>
            <person name="Cho B.-K."/>
        </authorList>
    </citation>
    <scope>NUCLEOTIDE SEQUENCE [LARGE SCALE GENOMIC DNA]</scope>
    <source>
        <strain evidence="9 11">ATCC 23948</strain>
    </source>
</reference>
<feature type="binding site" evidence="5">
    <location>
        <begin position="247"/>
        <end position="254"/>
    </location>
    <ligand>
        <name>ATP</name>
        <dbReference type="ChEBI" id="CHEBI:30616"/>
    </ligand>
</feature>
<dbReference type="Pfam" id="PF00580">
    <property type="entry name" value="UvrD-helicase"/>
    <property type="match status" value="1"/>
</dbReference>
<evidence type="ECO:0000256" key="2">
    <source>
        <dbReference type="ARBA" id="ARBA00022801"/>
    </source>
</evidence>
<feature type="domain" description="UvrD-like helicase ATP-binding" evidence="7">
    <location>
        <begin position="226"/>
        <end position="701"/>
    </location>
</feature>
<dbReference type="EMBL" id="MIGA01000079">
    <property type="protein sequence ID" value="OSY36296.1"/>
    <property type="molecule type" value="Genomic_DNA"/>
</dbReference>
<evidence type="ECO:0000256" key="4">
    <source>
        <dbReference type="ARBA" id="ARBA00022840"/>
    </source>
</evidence>
<accession>A0AAE6NJX9</accession>
<dbReference type="PANTHER" id="PTHR11070:SF45">
    <property type="entry name" value="DNA 3'-5' HELICASE"/>
    <property type="match status" value="1"/>
</dbReference>
<organism evidence="9 11">
    <name type="scientific">Streptomyces platensis</name>
    <dbReference type="NCBI Taxonomy" id="58346"/>
    <lineage>
        <taxon>Bacteria</taxon>
        <taxon>Bacillati</taxon>
        <taxon>Actinomycetota</taxon>
        <taxon>Actinomycetes</taxon>
        <taxon>Kitasatosporales</taxon>
        <taxon>Streptomycetaceae</taxon>
        <taxon>Streptomyces</taxon>
    </lineage>
</organism>
<feature type="compositionally biased region" description="Basic and acidic residues" evidence="6">
    <location>
        <begin position="9"/>
        <end position="21"/>
    </location>
</feature>
<dbReference type="InterPro" id="IPR014016">
    <property type="entry name" value="UvrD-like_ATP-bd"/>
</dbReference>
<evidence type="ECO:0000259" key="7">
    <source>
        <dbReference type="PROSITE" id="PS51198"/>
    </source>
</evidence>
<keyword evidence="3 5" id="KW-0347">Helicase</keyword>
<evidence type="ECO:0000256" key="5">
    <source>
        <dbReference type="PROSITE-ProRule" id="PRU00560"/>
    </source>
</evidence>
<dbReference type="AlphaFoldDB" id="A0AAE6NJX9"/>
<evidence type="ECO:0000313" key="11">
    <source>
        <dbReference type="Proteomes" id="UP000325458"/>
    </source>
</evidence>
<evidence type="ECO:0000313" key="9">
    <source>
        <dbReference type="EMBL" id="QEV52791.1"/>
    </source>
</evidence>
<dbReference type="SUPFAM" id="SSF52540">
    <property type="entry name" value="P-loop containing nucleoside triphosphate hydrolases"/>
    <property type="match status" value="1"/>
</dbReference>
<evidence type="ECO:0000313" key="8">
    <source>
        <dbReference type="EMBL" id="OSY36296.1"/>
    </source>
</evidence>
<dbReference type="EC" id="3.6.4.12" evidence="8"/>